<dbReference type="Gene3D" id="3.20.20.140">
    <property type="entry name" value="Metal-dependent hydrolases"/>
    <property type="match status" value="1"/>
</dbReference>
<dbReference type="GO" id="GO:0006508">
    <property type="term" value="P:proteolysis"/>
    <property type="evidence" value="ECO:0007669"/>
    <property type="project" value="InterPro"/>
</dbReference>
<reference evidence="1 2" key="1">
    <citation type="submission" date="2020-07" db="EMBL/GenBank/DDBJ databases">
        <title>Draft genome and description of Microvirga mediterraneensis Marseille-Q2068 sp. nov.</title>
        <authorList>
            <person name="Boxberger M."/>
        </authorList>
    </citation>
    <scope>NUCLEOTIDE SEQUENCE [LARGE SCALE GENOMIC DNA]</scope>
    <source>
        <strain evidence="1 2">Marseille-Q2068</strain>
    </source>
</reference>
<name>A0A838BIN4_9HYPH</name>
<dbReference type="PROSITE" id="PS51365">
    <property type="entry name" value="RENAL_DIPEPTIDASE_2"/>
    <property type="match status" value="1"/>
</dbReference>
<dbReference type="GO" id="GO:0070573">
    <property type="term" value="F:metallodipeptidase activity"/>
    <property type="evidence" value="ECO:0007669"/>
    <property type="project" value="InterPro"/>
</dbReference>
<protein>
    <submittedName>
        <fullName evidence="1">Membrane dipeptidase</fullName>
    </submittedName>
</protein>
<keyword evidence="2" id="KW-1185">Reference proteome</keyword>
<dbReference type="Proteomes" id="UP000572984">
    <property type="component" value="Unassembled WGS sequence"/>
</dbReference>
<accession>A0A838BIN4</accession>
<evidence type="ECO:0000313" key="1">
    <source>
        <dbReference type="EMBL" id="MBA1155407.1"/>
    </source>
</evidence>
<dbReference type="SUPFAM" id="SSF51556">
    <property type="entry name" value="Metallo-dependent hydrolases"/>
    <property type="match status" value="1"/>
</dbReference>
<proteinExistence type="predicted"/>
<sequence>MSYALARKPIVVDALQYNKPERARFKEWSEGGIGCVHVTLAIWENARETLTAIGEWNRLLEQNSDLIALATTAEEIERIAASGRTAVVYGFQDTSPFEDDIELIEIFYQLGVRIAQLTYNVQNRVASGCWEPDENGVSKFFGRNVIAEMNRLGMLVDVSHCTERTCFDAIEYSSRPIAITHANPSEFVGTDIELNRRNKSTPLIKRLAETGGVLGLSMYPKIMRDGSNCTLDTFIDMISWTADLVGVDTIGFGTDYYDGWPESQIKWWRAGRWSRESAIPIKGFSAWPTWFKSSVDFPNILEGMEKRGFSGEEIAKIAGGNWVRLFRDSFVPIQMPAAASAA</sequence>
<dbReference type="PANTHER" id="PTHR10443:SF12">
    <property type="entry name" value="DIPEPTIDASE"/>
    <property type="match status" value="1"/>
</dbReference>
<dbReference type="PANTHER" id="PTHR10443">
    <property type="entry name" value="MICROSOMAL DIPEPTIDASE"/>
    <property type="match status" value="1"/>
</dbReference>
<comment type="caution">
    <text evidence="1">The sequence shown here is derived from an EMBL/GenBank/DDBJ whole genome shotgun (WGS) entry which is preliminary data.</text>
</comment>
<organism evidence="1 2">
    <name type="scientific">Microvirga mediterraneensis</name>
    <dbReference type="NCBI Taxonomy" id="2754695"/>
    <lineage>
        <taxon>Bacteria</taxon>
        <taxon>Pseudomonadati</taxon>
        <taxon>Pseudomonadota</taxon>
        <taxon>Alphaproteobacteria</taxon>
        <taxon>Hyphomicrobiales</taxon>
        <taxon>Methylobacteriaceae</taxon>
        <taxon>Microvirga</taxon>
    </lineage>
</organism>
<dbReference type="EMBL" id="JACDXJ010000001">
    <property type="protein sequence ID" value="MBA1155407.1"/>
    <property type="molecule type" value="Genomic_DNA"/>
</dbReference>
<dbReference type="InterPro" id="IPR032466">
    <property type="entry name" value="Metal_Hydrolase"/>
</dbReference>
<dbReference type="Pfam" id="PF01244">
    <property type="entry name" value="Peptidase_M19"/>
    <property type="match status" value="1"/>
</dbReference>
<dbReference type="AlphaFoldDB" id="A0A838BIN4"/>
<evidence type="ECO:0000313" key="2">
    <source>
        <dbReference type="Proteomes" id="UP000572984"/>
    </source>
</evidence>
<dbReference type="InterPro" id="IPR008257">
    <property type="entry name" value="Pept_M19"/>
</dbReference>
<dbReference type="RefSeq" id="WP_181051049.1">
    <property type="nucleotide sequence ID" value="NZ_JACDXJ010000001.1"/>
</dbReference>
<gene>
    <name evidence="1" type="ORF">H0S73_04575</name>
</gene>